<dbReference type="Proteomes" id="UP000046155">
    <property type="component" value="Unassembled WGS sequence"/>
</dbReference>
<dbReference type="InterPro" id="IPR013249">
    <property type="entry name" value="RNA_pol_sigma70_r4_t2"/>
</dbReference>
<evidence type="ECO:0000259" key="7">
    <source>
        <dbReference type="Pfam" id="PF08281"/>
    </source>
</evidence>
<dbReference type="Pfam" id="PF08281">
    <property type="entry name" value="Sigma70_r4_2"/>
    <property type="match status" value="1"/>
</dbReference>
<dbReference type="Gene3D" id="1.10.10.10">
    <property type="entry name" value="Winged helix-like DNA-binding domain superfamily/Winged helix DNA-binding domain"/>
    <property type="match status" value="1"/>
</dbReference>
<dbReference type="GO" id="GO:0006352">
    <property type="term" value="P:DNA-templated transcription initiation"/>
    <property type="evidence" value="ECO:0007669"/>
    <property type="project" value="InterPro"/>
</dbReference>
<dbReference type="SUPFAM" id="SSF88946">
    <property type="entry name" value="Sigma2 domain of RNA polymerase sigma factors"/>
    <property type="match status" value="1"/>
</dbReference>
<dbReference type="PANTHER" id="PTHR43133:SF8">
    <property type="entry name" value="RNA POLYMERASE SIGMA FACTOR HI_1459-RELATED"/>
    <property type="match status" value="1"/>
</dbReference>
<keyword evidence="2" id="KW-0805">Transcription regulation</keyword>
<dbReference type="InterPro" id="IPR013325">
    <property type="entry name" value="RNA_pol_sigma_r2"/>
</dbReference>
<evidence type="ECO:0000256" key="4">
    <source>
        <dbReference type="ARBA" id="ARBA00023125"/>
    </source>
</evidence>
<feature type="domain" description="RNA polymerase sigma-70 region 2" evidence="6">
    <location>
        <begin position="27"/>
        <end position="91"/>
    </location>
</feature>
<evidence type="ECO:0000256" key="1">
    <source>
        <dbReference type="ARBA" id="ARBA00010641"/>
    </source>
</evidence>
<dbReference type="Gene3D" id="1.10.1740.10">
    <property type="match status" value="1"/>
</dbReference>
<dbReference type="GO" id="GO:0016987">
    <property type="term" value="F:sigma factor activity"/>
    <property type="evidence" value="ECO:0007669"/>
    <property type="project" value="UniProtKB-KW"/>
</dbReference>
<gene>
    <name evidence="8" type="ORF">SSCH_680020</name>
</gene>
<dbReference type="InterPro" id="IPR036388">
    <property type="entry name" value="WH-like_DNA-bd_sf"/>
</dbReference>
<dbReference type="InterPro" id="IPR013324">
    <property type="entry name" value="RNA_pol_sigma_r3/r4-like"/>
</dbReference>
<keyword evidence="3" id="KW-0731">Sigma factor</keyword>
<keyword evidence="4" id="KW-0238">DNA-binding</keyword>
<dbReference type="AlphaFoldDB" id="A0A0B7MP16"/>
<dbReference type="NCBIfam" id="TIGR02937">
    <property type="entry name" value="sigma70-ECF"/>
    <property type="match status" value="1"/>
</dbReference>
<feature type="domain" description="RNA polymerase sigma factor 70 region 4 type 2" evidence="7">
    <location>
        <begin position="130"/>
        <end position="179"/>
    </location>
</feature>
<proteinExistence type="inferred from homology"/>
<dbReference type="CDD" id="cd06171">
    <property type="entry name" value="Sigma70_r4"/>
    <property type="match status" value="1"/>
</dbReference>
<evidence type="ECO:0000256" key="3">
    <source>
        <dbReference type="ARBA" id="ARBA00023082"/>
    </source>
</evidence>
<dbReference type="GO" id="GO:0003677">
    <property type="term" value="F:DNA binding"/>
    <property type="evidence" value="ECO:0007669"/>
    <property type="project" value="UniProtKB-KW"/>
</dbReference>
<sequence length="192" mass="22428">MEGMKYAMSDNLVQRCLDGEQDAFTLLVETYKGYVFAIILSFVRDEETAKDIAQEVFLQVYRSLVSYRQQNFKGWIGRIAANKAIDYKRKKHLALCELETAEAILGKDDGDDSGGELEKLLLQKEQETRVKEVLLRLPPIHKTVLYKFYFQNKSYQEIAREEGIRPRTVESRLYRAREAFRQEWGVESNETL</sequence>
<evidence type="ECO:0000256" key="2">
    <source>
        <dbReference type="ARBA" id="ARBA00023015"/>
    </source>
</evidence>
<comment type="similarity">
    <text evidence="1">Belongs to the sigma-70 factor family. ECF subfamily.</text>
</comment>
<keyword evidence="5" id="KW-0804">Transcription</keyword>
<evidence type="ECO:0000256" key="5">
    <source>
        <dbReference type="ARBA" id="ARBA00023163"/>
    </source>
</evidence>
<dbReference type="EMBL" id="CDRZ01000267">
    <property type="protein sequence ID" value="CEO89988.1"/>
    <property type="molecule type" value="Genomic_DNA"/>
</dbReference>
<dbReference type="InterPro" id="IPR014284">
    <property type="entry name" value="RNA_pol_sigma-70_dom"/>
</dbReference>
<name>A0A0B7MP16_9FIRM</name>
<evidence type="ECO:0000259" key="6">
    <source>
        <dbReference type="Pfam" id="PF04542"/>
    </source>
</evidence>
<dbReference type="InterPro" id="IPR007627">
    <property type="entry name" value="RNA_pol_sigma70_r2"/>
</dbReference>
<accession>A0A0B7MP16</accession>
<organism evidence="8 9">
    <name type="scientific">Syntrophaceticus schinkii</name>
    <dbReference type="NCBI Taxonomy" id="499207"/>
    <lineage>
        <taxon>Bacteria</taxon>
        <taxon>Bacillati</taxon>
        <taxon>Bacillota</taxon>
        <taxon>Clostridia</taxon>
        <taxon>Thermoanaerobacterales</taxon>
        <taxon>Thermoanaerobacterales Family III. Incertae Sedis</taxon>
        <taxon>Syntrophaceticus</taxon>
    </lineage>
</organism>
<evidence type="ECO:0000313" key="8">
    <source>
        <dbReference type="EMBL" id="CEO89988.1"/>
    </source>
</evidence>
<reference evidence="9" key="1">
    <citation type="submission" date="2015-01" db="EMBL/GenBank/DDBJ databases">
        <authorList>
            <person name="Manzoor Shahid"/>
            <person name="Zubair Saima"/>
        </authorList>
    </citation>
    <scope>NUCLEOTIDE SEQUENCE [LARGE SCALE GENOMIC DNA]</scope>
    <source>
        <strain evidence="9">Sp3</strain>
    </source>
</reference>
<evidence type="ECO:0000313" key="9">
    <source>
        <dbReference type="Proteomes" id="UP000046155"/>
    </source>
</evidence>
<dbReference type="PANTHER" id="PTHR43133">
    <property type="entry name" value="RNA POLYMERASE ECF-TYPE SIGMA FACTO"/>
    <property type="match status" value="1"/>
</dbReference>
<keyword evidence="9" id="KW-1185">Reference proteome</keyword>
<dbReference type="InterPro" id="IPR039425">
    <property type="entry name" value="RNA_pol_sigma-70-like"/>
</dbReference>
<dbReference type="Pfam" id="PF04542">
    <property type="entry name" value="Sigma70_r2"/>
    <property type="match status" value="1"/>
</dbReference>
<dbReference type="SUPFAM" id="SSF88659">
    <property type="entry name" value="Sigma3 and sigma4 domains of RNA polymerase sigma factors"/>
    <property type="match status" value="1"/>
</dbReference>
<protein>
    <submittedName>
        <fullName evidence="8">RNA polymerase sigma factor</fullName>
    </submittedName>
</protein>